<evidence type="ECO:0000313" key="1">
    <source>
        <dbReference type="EMBL" id="KAF7684192.1"/>
    </source>
</evidence>
<gene>
    <name evidence="1" type="ORF">TCON_0611</name>
</gene>
<organism evidence="1 2">
    <name type="scientific">Astathelohania contejeani</name>
    <dbReference type="NCBI Taxonomy" id="164912"/>
    <lineage>
        <taxon>Eukaryota</taxon>
        <taxon>Fungi</taxon>
        <taxon>Fungi incertae sedis</taxon>
        <taxon>Microsporidia</taxon>
        <taxon>Astathelohaniidae</taxon>
        <taxon>Astathelohania</taxon>
    </lineage>
</organism>
<sequence>MGQDGGCVPKRSDLVRLKNKNTTKRFTCKSSYKPLNPPIVIDSSGRLHNKRDCNISLELYDIHCILEDNKMICPIKKGVIEEGSACIPCGCVFDNKIMEYVILKECPVCGKKIEKLIGIKFM</sequence>
<accession>A0ABQ7I171</accession>
<dbReference type="EMBL" id="SBIQ01000024">
    <property type="protein sequence ID" value="KAF7684192.1"/>
    <property type="molecule type" value="Genomic_DNA"/>
</dbReference>
<name>A0ABQ7I171_9MICR</name>
<dbReference type="Pfam" id="PF04641">
    <property type="entry name" value="Rtf2"/>
    <property type="match status" value="1"/>
</dbReference>
<reference evidence="1 2" key="1">
    <citation type="submission" date="2019-01" db="EMBL/GenBank/DDBJ databases">
        <title>Genomes sequencing and comparative genomics of infectious freshwater microsporidia, Cucumispora dikerogammari and Thelohania contejeani.</title>
        <authorList>
            <person name="Cormier A."/>
            <person name="Giraud I."/>
            <person name="Wattier R."/>
            <person name="Teixeira M."/>
            <person name="Grandjean F."/>
            <person name="Rigaud T."/>
            <person name="Cordaux R."/>
        </authorList>
    </citation>
    <scope>NUCLEOTIDE SEQUENCE [LARGE SCALE GENOMIC DNA]</scope>
    <source>
        <strain evidence="1">T1</strain>
        <tissue evidence="1">Spores</tissue>
    </source>
</reference>
<dbReference type="PANTHER" id="PTHR12775:SF0">
    <property type="entry name" value="REPLICATION TERMINATION FACTOR 2"/>
    <property type="match status" value="1"/>
</dbReference>
<comment type="caution">
    <text evidence="1">The sequence shown here is derived from an EMBL/GenBank/DDBJ whole genome shotgun (WGS) entry which is preliminary data.</text>
</comment>
<dbReference type="InterPro" id="IPR006735">
    <property type="entry name" value="Rtf2"/>
</dbReference>
<dbReference type="Proteomes" id="UP001516464">
    <property type="component" value="Unassembled WGS sequence"/>
</dbReference>
<keyword evidence="2" id="KW-1185">Reference proteome</keyword>
<protein>
    <submittedName>
        <fullName evidence="1">Uncharacterized protein</fullName>
    </submittedName>
</protein>
<evidence type="ECO:0000313" key="2">
    <source>
        <dbReference type="Proteomes" id="UP001516464"/>
    </source>
</evidence>
<dbReference type="PANTHER" id="PTHR12775">
    <property type="entry name" value="PROTEIN C20ORF43 HOMOLOG"/>
    <property type="match status" value="1"/>
</dbReference>
<proteinExistence type="predicted"/>